<evidence type="ECO:0000313" key="2">
    <source>
        <dbReference type="Proteomes" id="UP000029692"/>
    </source>
</evidence>
<name>A0A098R0P7_9SPIO</name>
<dbReference type="eggNOG" id="ENOG50338KM">
    <property type="taxonomic scope" value="Bacteria"/>
</dbReference>
<dbReference type="RefSeq" id="WP_037544691.1">
    <property type="nucleotide sequence ID" value="NZ_JNUP01000003.1"/>
</dbReference>
<dbReference type="STRING" id="1480694.DC28_00445"/>
<dbReference type="Proteomes" id="UP000029692">
    <property type="component" value="Unassembled WGS sequence"/>
</dbReference>
<organism evidence="1 2">
    <name type="scientific">Spirochaeta lutea</name>
    <dbReference type="NCBI Taxonomy" id="1480694"/>
    <lineage>
        <taxon>Bacteria</taxon>
        <taxon>Pseudomonadati</taxon>
        <taxon>Spirochaetota</taxon>
        <taxon>Spirochaetia</taxon>
        <taxon>Spirochaetales</taxon>
        <taxon>Spirochaetaceae</taxon>
        <taxon>Spirochaeta</taxon>
    </lineage>
</organism>
<accession>A0A098R0P7</accession>
<dbReference type="OrthoDB" id="350508at2"/>
<dbReference type="AlphaFoldDB" id="A0A098R0P7"/>
<reference evidence="1 2" key="1">
    <citation type="submission" date="2014-05" db="EMBL/GenBank/DDBJ databases">
        <title>De novo Genome Sequence of Spirocheata sp.</title>
        <authorList>
            <person name="Shivani Y."/>
            <person name="Subhash Y."/>
            <person name="Tushar L."/>
            <person name="Sasikala C."/>
            <person name="Ramana C.V."/>
        </authorList>
    </citation>
    <scope>NUCLEOTIDE SEQUENCE [LARGE SCALE GENOMIC DNA]</scope>
    <source>
        <strain evidence="1 2">JC230</strain>
    </source>
</reference>
<keyword evidence="2" id="KW-1185">Reference proteome</keyword>
<protein>
    <submittedName>
        <fullName evidence="1">Uncharacterized protein</fullName>
    </submittedName>
</protein>
<comment type="caution">
    <text evidence="1">The sequence shown here is derived from an EMBL/GenBank/DDBJ whole genome shotgun (WGS) entry which is preliminary data.</text>
</comment>
<dbReference type="EMBL" id="JNUP01000003">
    <property type="protein sequence ID" value="KGE73740.1"/>
    <property type="molecule type" value="Genomic_DNA"/>
</dbReference>
<sequence>MYHPKTQAFDKKMKHLFDEVDDYLEEKYQGVYRIHPNRPKRGATSNKAADGLFNLGAQFTAGYGSETGRGYIIDVKISTLETVKPEKKQAVLQETAGVVESLLPKYFPGKDLKVERDGGLYKIVGDFSLGSLY</sequence>
<evidence type="ECO:0000313" key="1">
    <source>
        <dbReference type="EMBL" id="KGE73740.1"/>
    </source>
</evidence>
<gene>
    <name evidence="1" type="ORF">DC28_00445</name>
</gene>
<proteinExistence type="predicted"/>